<reference evidence="14" key="2">
    <citation type="journal article" date="2021" name="Genome Biol. Evol.">
        <title>Developing a high-quality reference genome for a parasitic bivalve with doubly uniparental inheritance (Bivalvia: Unionida).</title>
        <authorList>
            <person name="Smith C.H."/>
        </authorList>
    </citation>
    <scope>NUCLEOTIDE SEQUENCE</scope>
    <source>
        <strain evidence="14">CHS0354</strain>
        <tissue evidence="14">Mantle</tissue>
    </source>
</reference>
<organism evidence="14 15">
    <name type="scientific">Potamilus streckersoni</name>
    <dbReference type="NCBI Taxonomy" id="2493646"/>
    <lineage>
        <taxon>Eukaryota</taxon>
        <taxon>Metazoa</taxon>
        <taxon>Spiralia</taxon>
        <taxon>Lophotrochozoa</taxon>
        <taxon>Mollusca</taxon>
        <taxon>Bivalvia</taxon>
        <taxon>Autobranchia</taxon>
        <taxon>Heteroconchia</taxon>
        <taxon>Palaeoheterodonta</taxon>
        <taxon>Unionida</taxon>
        <taxon>Unionoidea</taxon>
        <taxon>Unionidae</taxon>
        <taxon>Ambleminae</taxon>
        <taxon>Lampsilini</taxon>
        <taxon>Potamilus</taxon>
    </lineage>
</organism>
<keyword evidence="7 9" id="KW-0505">Motor protein</keyword>
<dbReference type="InterPro" id="IPR027640">
    <property type="entry name" value="Kinesin-like_fam"/>
</dbReference>
<dbReference type="GO" id="GO:0008017">
    <property type="term" value="F:microtubule binding"/>
    <property type="evidence" value="ECO:0007669"/>
    <property type="project" value="InterPro"/>
</dbReference>
<dbReference type="GO" id="GO:0005871">
    <property type="term" value="C:kinesin complex"/>
    <property type="evidence" value="ECO:0007669"/>
    <property type="project" value="UniProtKB-ARBA"/>
</dbReference>
<keyword evidence="5 9" id="KW-0067">ATP-binding</keyword>
<evidence type="ECO:0000256" key="3">
    <source>
        <dbReference type="ARBA" id="ARBA00022701"/>
    </source>
</evidence>
<evidence type="ECO:0000256" key="8">
    <source>
        <dbReference type="ARBA" id="ARBA00023212"/>
    </source>
</evidence>
<dbReference type="Pfam" id="PF00225">
    <property type="entry name" value="Kinesin"/>
    <property type="match status" value="1"/>
</dbReference>
<evidence type="ECO:0000256" key="6">
    <source>
        <dbReference type="ARBA" id="ARBA00023054"/>
    </source>
</evidence>
<dbReference type="InterPro" id="IPR001752">
    <property type="entry name" value="Kinesin_motor_dom"/>
</dbReference>
<keyword evidence="2" id="KW-0963">Cytoplasm</keyword>
<dbReference type="GO" id="GO:0060271">
    <property type="term" value="P:cilium assembly"/>
    <property type="evidence" value="ECO:0007669"/>
    <property type="project" value="UniProtKB-ARBA"/>
</dbReference>
<dbReference type="PROSITE" id="PS00411">
    <property type="entry name" value="KINESIN_MOTOR_1"/>
    <property type="match status" value="1"/>
</dbReference>
<keyword evidence="3 10" id="KW-0493">Microtubule</keyword>
<dbReference type="GO" id="GO:0005874">
    <property type="term" value="C:microtubule"/>
    <property type="evidence" value="ECO:0007669"/>
    <property type="project" value="UniProtKB-KW"/>
</dbReference>
<keyword evidence="6 11" id="KW-0175">Coiled coil</keyword>
<evidence type="ECO:0000256" key="1">
    <source>
        <dbReference type="ARBA" id="ARBA00004245"/>
    </source>
</evidence>
<reference evidence="14" key="1">
    <citation type="journal article" date="2021" name="Genome Biol. Evol.">
        <title>A High-Quality Reference Genome for a Parasitic Bivalve with Doubly Uniparental Inheritance (Bivalvia: Unionida).</title>
        <authorList>
            <person name="Smith C.H."/>
        </authorList>
    </citation>
    <scope>NUCLEOTIDE SEQUENCE</scope>
    <source>
        <strain evidence="14">CHS0354</strain>
    </source>
</reference>
<feature type="domain" description="Kinesin motor" evidence="13">
    <location>
        <begin position="14"/>
        <end position="344"/>
    </location>
</feature>
<dbReference type="InterPro" id="IPR019821">
    <property type="entry name" value="Kinesin_motor_CS"/>
</dbReference>
<evidence type="ECO:0000313" key="15">
    <source>
        <dbReference type="Proteomes" id="UP001195483"/>
    </source>
</evidence>
<dbReference type="EMBL" id="JAEAOA010000968">
    <property type="protein sequence ID" value="KAK3607445.1"/>
    <property type="molecule type" value="Genomic_DNA"/>
</dbReference>
<feature type="binding site" evidence="9">
    <location>
        <begin position="100"/>
        <end position="107"/>
    </location>
    <ligand>
        <name>ATP</name>
        <dbReference type="ChEBI" id="CHEBI:30616"/>
    </ligand>
</feature>
<evidence type="ECO:0000256" key="4">
    <source>
        <dbReference type="ARBA" id="ARBA00022741"/>
    </source>
</evidence>
<dbReference type="Proteomes" id="UP001195483">
    <property type="component" value="Unassembled WGS sequence"/>
</dbReference>
<name>A0AAE0TBL8_9BIVA</name>
<feature type="compositionally biased region" description="Basic residues" evidence="12">
    <location>
        <begin position="716"/>
        <end position="729"/>
    </location>
</feature>
<feature type="compositionally biased region" description="Basic residues" evidence="12">
    <location>
        <begin position="378"/>
        <end position="387"/>
    </location>
</feature>
<evidence type="ECO:0000256" key="11">
    <source>
        <dbReference type="SAM" id="Coils"/>
    </source>
</evidence>
<dbReference type="PANTHER" id="PTHR47969:SF21">
    <property type="entry name" value="KINESIN-LIKE PROTEIN"/>
    <property type="match status" value="1"/>
</dbReference>
<keyword evidence="8" id="KW-0206">Cytoskeleton</keyword>
<evidence type="ECO:0000256" key="9">
    <source>
        <dbReference type="PROSITE-ProRule" id="PRU00283"/>
    </source>
</evidence>
<feature type="coiled-coil region" evidence="11">
    <location>
        <begin position="497"/>
        <end position="584"/>
    </location>
</feature>
<dbReference type="Gene3D" id="3.40.850.10">
    <property type="entry name" value="Kinesin motor domain"/>
    <property type="match status" value="1"/>
</dbReference>
<accession>A0AAE0TBL8</accession>
<evidence type="ECO:0000313" key="14">
    <source>
        <dbReference type="EMBL" id="KAK3607445.1"/>
    </source>
</evidence>
<gene>
    <name evidence="14" type="ORF">CHS0354_015587</name>
</gene>
<dbReference type="PROSITE" id="PS50067">
    <property type="entry name" value="KINESIN_MOTOR_2"/>
    <property type="match status" value="1"/>
</dbReference>
<comment type="caution">
    <text evidence="14">The sequence shown here is derived from an EMBL/GenBank/DDBJ whole genome shotgun (WGS) entry which is preliminary data.</text>
</comment>
<proteinExistence type="inferred from homology"/>
<keyword evidence="15" id="KW-1185">Reference proteome</keyword>
<evidence type="ECO:0000256" key="10">
    <source>
        <dbReference type="RuleBase" id="RU000394"/>
    </source>
</evidence>
<dbReference type="CDD" id="cd01371">
    <property type="entry name" value="KISc_KIF3"/>
    <property type="match status" value="1"/>
</dbReference>
<feature type="compositionally biased region" description="Acidic residues" evidence="12">
    <location>
        <begin position="396"/>
        <end position="413"/>
    </location>
</feature>
<comment type="subcellular location">
    <subcellularLocation>
        <location evidence="1">Cytoplasm</location>
        <location evidence="1">Cytoskeleton</location>
    </subcellularLocation>
</comment>
<dbReference type="SMART" id="SM00129">
    <property type="entry name" value="KISc"/>
    <property type="match status" value="1"/>
</dbReference>
<dbReference type="AlphaFoldDB" id="A0AAE0TBL8"/>
<dbReference type="GO" id="GO:0007018">
    <property type="term" value="P:microtubule-based movement"/>
    <property type="evidence" value="ECO:0007669"/>
    <property type="project" value="InterPro"/>
</dbReference>
<dbReference type="SUPFAM" id="SSF52540">
    <property type="entry name" value="P-loop containing nucleoside triphosphate hydrolases"/>
    <property type="match status" value="1"/>
</dbReference>
<dbReference type="PRINTS" id="PR00380">
    <property type="entry name" value="KINESINHEAVY"/>
</dbReference>
<evidence type="ECO:0000256" key="2">
    <source>
        <dbReference type="ARBA" id="ARBA00022490"/>
    </source>
</evidence>
<dbReference type="FunFam" id="3.40.850.10:FF:000017">
    <property type="entry name" value="Kinesin-like protein"/>
    <property type="match status" value="1"/>
</dbReference>
<dbReference type="GO" id="GO:0005524">
    <property type="term" value="F:ATP binding"/>
    <property type="evidence" value="ECO:0007669"/>
    <property type="project" value="UniProtKB-UniRule"/>
</dbReference>
<feature type="region of interest" description="Disordered" evidence="12">
    <location>
        <begin position="706"/>
        <end position="748"/>
    </location>
</feature>
<evidence type="ECO:0000256" key="5">
    <source>
        <dbReference type="ARBA" id="ARBA00022840"/>
    </source>
</evidence>
<protein>
    <recommendedName>
        <fullName evidence="10">Kinesin-like protein</fullName>
    </recommendedName>
</protein>
<evidence type="ECO:0000259" key="13">
    <source>
        <dbReference type="PROSITE" id="PS50067"/>
    </source>
</evidence>
<dbReference type="InterPro" id="IPR036961">
    <property type="entry name" value="Kinesin_motor_dom_sf"/>
</dbReference>
<feature type="region of interest" description="Disordered" evidence="12">
    <location>
        <begin position="371"/>
        <end position="413"/>
    </location>
</feature>
<dbReference type="PANTHER" id="PTHR47969">
    <property type="entry name" value="CHROMOSOME-ASSOCIATED KINESIN KIF4A-RELATED"/>
    <property type="match status" value="1"/>
</dbReference>
<dbReference type="InterPro" id="IPR027417">
    <property type="entry name" value="P-loop_NTPase"/>
</dbReference>
<reference evidence="14" key="3">
    <citation type="submission" date="2023-05" db="EMBL/GenBank/DDBJ databases">
        <authorList>
            <person name="Smith C.H."/>
        </authorList>
    </citation>
    <scope>NUCLEOTIDE SEQUENCE</scope>
    <source>
        <strain evidence="14">CHS0354</strain>
        <tissue evidence="14">Mantle</tissue>
    </source>
</reference>
<evidence type="ECO:0000256" key="12">
    <source>
        <dbReference type="SAM" id="MobiDB-lite"/>
    </source>
</evidence>
<evidence type="ECO:0000256" key="7">
    <source>
        <dbReference type="ARBA" id="ARBA00023175"/>
    </source>
</evidence>
<dbReference type="GO" id="GO:0003777">
    <property type="term" value="F:microtubule motor activity"/>
    <property type="evidence" value="ECO:0007669"/>
    <property type="project" value="InterPro"/>
</dbReference>
<keyword evidence="4 9" id="KW-0547">Nucleotide-binding</keyword>
<comment type="similarity">
    <text evidence="9 10">Belongs to the TRAFAC class myosin-kinesin ATPase superfamily. Kinesin family.</text>
</comment>
<sequence>MSDVKISLPQKAECVKVVVRCRPMDEKEVAAGYDRVIEMNVKKGTIEIKNPKANGEAPRTFTFDSVYDWNSKQRDLYEETFRDLVQSVLEGFNGTIFAYGQTGTGKTFTMQGVKNDPDLRGVIPNSFEHIFQHISRSENQQYLIRASYLEIYQEEIRDLLSKDQSKRLELKERPDTGVYVKDLSSFVTKSVKEIEHVMNVGNQNRSVGATNMNEHSSRSHAIFIITIECCELREDGENHIRVGRLNLVDLAGSERQAKTGATGDRLKEATKINLSLSALGNVISALVDGKSTHIPYRDSKLTRLLQDSLGGNARTVMVANIGPASYNYDESLGTLRYANRAKDIKNKPKINEDPKDALLREFQEEIARLKAALTQKGGPKKKKRRSRRMENGEVVSESDEEDESDEEGGNNEEDADAFMKEQQAKLEEDKKAILSNKSLIAEEKDKMLSELQDKESRLLKEKEARDSLASKIKAMESKLLMGGKNIMDHTNEQQRALEQRRIEIAEQKRREREMQQKLEQKEESAVEMQETYVSLQQEVDIKTKKLKKLFSKLQAARQEIQDIQEEHVKERQELEQTQMELTRELKLKMLIIENFIPPEEKQKIQNRAYFDEEEETYKLRLLANKNTQTMAKRPLSALGNRRPVSEYARVAAAMGGNPRFKGENILMVELDMPNRTTRDYDGPTVAPRIQAALDAALQDEADIDIDGSPAIFSNKPKSKKKDQRPKSSARKSVDSSQLFPASRGLVRK</sequence>